<reference evidence="1 2" key="1">
    <citation type="submission" date="2019-02" db="EMBL/GenBank/DDBJ databases">
        <title>Deep-cultivation of Planctomycetes and their phenomic and genomic characterization uncovers novel biology.</title>
        <authorList>
            <person name="Wiegand S."/>
            <person name="Jogler M."/>
            <person name="Boedeker C."/>
            <person name="Pinto D."/>
            <person name="Vollmers J."/>
            <person name="Rivas-Marin E."/>
            <person name="Kohn T."/>
            <person name="Peeters S.H."/>
            <person name="Heuer A."/>
            <person name="Rast P."/>
            <person name="Oberbeckmann S."/>
            <person name="Bunk B."/>
            <person name="Jeske O."/>
            <person name="Meyerdierks A."/>
            <person name="Storesund J.E."/>
            <person name="Kallscheuer N."/>
            <person name="Luecker S."/>
            <person name="Lage O.M."/>
            <person name="Pohl T."/>
            <person name="Merkel B.J."/>
            <person name="Hornburger P."/>
            <person name="Mueller R.-W."/>
            <person name="Bruemmer F."/>
            <person name="Labrenz M."/>
            <person name="Spormann A.M."/>
            <person name="Op den Camp H."/>
            <person name="Overmann J."/>
            <person name="Amann R."/>
            <person name="Jetten M.S.M."/>
            <person name="Mascher T."/>
            <person name="Medema M.H."/>
            <person name="Devos D.P."/>
            <person name="Kaster A.-K."/>
            <person name="Ovreas L."/>
            <person name="Rohde M."/>
            <person name="Galperin M.Y."/>
            <person name="Jogler C."/>
        </authorList>
    </citation>
    <scope>NUCLEOTIDE SEQUENCE [LARGE SCALE GENOMIC DNA]</scope>
    <source>
        <strain evidence="1 2">Mal33</strain>
    </source>
</reference>
<evidence type="ECO:0000313" key="1">
    <source>
        <dbReference type="EMBL" id="QDV57000.1"/>
    </source>
</evidence>
<organism evidence="1 2">
    <name type="scientific">Rosistilla oblonga</name>
    <dbReference type="NCBI Taxonomy" id="2527990"/>
    <lineage>
        <taxon>Bacteria</taxon>
        <taxon>Pseudomonadati</taxon>
        <taxon>Planctomycetota</taxon>
        <taxon>Planctomycetia</taxon>
        <taxon>Pirellulales</taxon>
        <taxon>Pirellulaceae</taxon>
        <taxon>Rosistilla</taxon>
    </lineage>
</organism>
<name>A0A518IV86_9BACT</name>
<keyword evidence="2" id="KW-1185">Reference proteome</keyword>
<dbReference type="Proteomes" id="UP000316770">
    <property type="component" value="Chromosome"/>
</dbReference>
<accession>A0A518IV86</accession>
<proteinExistence type="predicted"/>
<evidence type="ECO:0000313" key="2">
    <source>
        <dbReference type="Proteomes" id="UP000316770"/>
    </source>
</evidence>
<sequence>MAEHFRFTIPQPPFAFLIRRMFSEDAFVRDISLLGDVTTEQRSQVATALAGETFANSETIDSALRQSGVNEPKKVASVLQRLSVMFRESETEKEEAQDAFSSALSSSEIGETKRESIQSAFRELCLAPVALDLQKKAERLSSATGCAVEGLDVVCDIRPIFNPEGERIVGAIPYFTLRIEYDDGESQKIDLHLSNENMDRLKEVVDRAICKRDVMESTIASMKDWSRPRVD</sequence>
<protein>
    <submittedName>
        <fullName evidence="1">Uncharacterized protein</fullName>
    </submittedName>
</protein>
<dbReference type="EMBL" id="CP036318">
    <property type="protein sequence ID" value="QDV57000.1"/>
    <property type="molecule type" value="Genomic_DNA"/>
</dbReference>
<gene>
    <name evidence="1" type="ORF">Mal33_30010</name>
</gene>
<dbReference type="AlphaFoldDB" id="A0A518IV86"/>
<dbReference type="RefSeq" id="WP_145286035.1">
    <property type="nucleotide sequence ID" value="NZ_CP036318.1"/>
</dbReference>